<dbReference type="Proteomes" id="UP000026962">
    <property type="component" value="Chromosome 9"/>
</dbReference>
<evidence type="ECO:0000259" key="2">
    <source>
        <dbReference type="PROSITE" id="PS50802"/>
    </source>
</evidence>
<dbReference type="GO" id="GO:0005634">
    <property type="term" value="C:nucleus"/>
    <property type="evidence" value="ECO:0007669"/>
    <property type="project" value="TreeGrafter"/>
</dbReference>
<accession>A0A0E0LZP3</accession>
<dbReference type="PROSITE" id="PS50802">
    <property type="entry name" value="OTU"/>
    <property type="match status" value="1"/>
</dbReference>
<name>A0A0E0LZP3_ORYPU</name>
<proteinExistence type="predicted"/>
<dbReference type="InterPro" id="IPR019400">
    <property type="entry name" value="Peptidase_C65_otubain"/>
</dbReference>
<evidence type="ECO:0000313" key="4">
    <source>
        <dbReference type="Proteomes" id="UP000026962"/>
    </source>
</evidence>
<dbReference type="InterPro" id="IPR042467">
    <property type="entry name" value="Peptidase_C65_otubain_sub2"/>
</dbReference>
<keyword evidence="4" id="KW-1185">Reference proteome</keyword>
<evidence type="ECO:0000313" key="3">
    <source>
        <dbReference type="EnsemblPlants" id="OPUNC09G04530.1"/>
    </source>
</evidence>
<dbReference type="eggNOG" id="KOG3991">
    <property type="taxonomic scope" value="Eukaryota"/>
</dbReference>
<organism evidence="3">
    <name type="scientific">Oryza punctata</name>
    <name type="common">Red rice</name>
    <dbReference type="NCBI Taxonomy" id="4537"/>
    <lineage>
        <taxon>Eukaryota</taxon>
        <taxon>Viridiplantae</taxon>
        <taxon>Streptophyta</taxon>
        <taxon>Embryophyta</taxon>
        <taxon>Tracheophyta</taxon>
        <taxon>Spermatophyta</taxon>
        <taxon>Magnoliopsida</taxon>
        <taxon>Liliopsida</taxon>
        <taxon>Poales</taxon>
        <taxon>Poaceae</taxon>
        <taxon>BOP clade</taxon>
        <taxon>Oryzoideae</taxon>
        <taxon>Oryzeae</taxon>
        <taxon>Oryzinae</taxon>
        <taxon>Oryza</taxon>
    </lineage>
</organism>
<dbReference type="InterPro" id="IPR038765">
    <property type="entry name" value="Papain-like_cys_pep_sf"/>
</dbReference>
<dbReference type="STRING" id="4537.A0A0E0LZP3"/>
<sequence>MRTMITIIVEAKVDTVVTQCLLPSLKVPIGEAIYHYLGVVDNTMGQSVIGFQMNCLGTHYSEFRPVHSDGDCFYRSFIFSYLEQVVDRVDTCEEDRLLAAIRKLATKARSLGWDYIFSLRCKAFETLIKKIKGWKCKRMWEYPTSIISYNRGKFLLKLFRSDDTANDSERNTLSLCSFNLILIHGSDMHSTVSVFAFLRLATAIWVCSNRMLYERRMIGPIEDWCLTQVIPPHVHVDDIAIGALCRALGVAVQVEDVISGSRIDVLGAELQSAIQVLNGTDGTDDDEDLFFIGRDMPHVTLVQLFSHYDILYPLPLGAIDPKRTSSDPTDEASSGVADQTLRNSTAEQSAGSQQPSDPEGLASKQVSAGDTAAETSSPRAVRWSCWCFLFPKKSPSQGSTSSTHSRH</sequence>
<dbReference type="OMA" id="KDWCFQR"/>
<dbReference type="HOGENOM" id="CLU_030535_2_0_1"/>
<dbReference type="GO" id="GO:0004843">
    <property type="term" value="F:cysteine-type deubiquitinase activity"/>
    <property type="evidence" value="ECO:0007669"/>
    <property type="project" value="TreeGrafter"/>
</dbReference>
<reference evidence="3" key="1">
    <citation type="submission" date="2015-04" db="UniProtKB">
        <authorList>
            <consortium name="EnsemblPlants"/>
        </authorList>
    </citation>
    <scope>IDENTIFICATION</scope>
</reference>
<dbReference type="Pfam" id="PF10275">
    <property type="entry name" value="Peptidase_C65"/>
    <property type="match status" value="2"/>
</dbReference>
<feature type="compositionally biased region" description="Polar residues" evidence="1">
    <location>
        <begin position="364"/>
        <end position="378"/>
    </location>
</feature>
<dbReference type="PANTHER" id="PTHR12931">
    <property type="entry name" value="UBIQUITIN THIOLESTERASE PROTEIN OTUB"/>
    <property type="match status" value="1"/>
</dbReference>
<dbReference type="Gramene" id="OPUNC09G04530.1">
    <property type="protein sequence ID" value="OPUNC09G04530.1"/>
    <property type="gene ID" value="OPUNC09G04530"/>
</dbReference>
<dbReference type="EnsemblPlants" id="OPUNC09G04530.1">
    <property type="protein sequence ID" value="OPUNC09G04530.1"/>
    <property type="gene ID" value="OPUNC09G04530"/>
</dbReference>
<reference evidence="3" key="2">
    <citation type="submission" date="2018-05" db="EMBL/GenBank/DDBJ databases">
        <title>OpunRS2 (Oryza punctata Reference Sequence Version 2).</title>
        <authorList>
            <person name="Zhang J."/>
            <person name="Kudrna D."/>
            <person name="Lee S."/>
            <person name="Talag J."/>
            <person name="Welchert J."/>
            <person name="Wing R.A."/>
        </authorList>
    </citation>
    <scope>NUCLEOTIDE SEQUENCE [LARGE SCALE GENOMIC DNA]</scope>
</reference>
<dbReference type="GO" id="GO:0043130">
    <property type="term" value="F:ubiquitin binding"/>
    <property type="evidence" value="ECO:0007669"/>
    <property type="project" value="TreeGrafter"/>
</dbReference>
<feature type="region of interest" description="Disordered" evidence="1">
    <location>
        <begin position="322"/>
        <end position="379"/>
    </location>
</feature>
<dbReference type="Gene3D" id="1.20.1300.20">
    <property type="entry name" value="Peptidase C65 Otubain, subdomain 2"/>
    <property type="match status" value="1"/>
</dbReference>
<dbReference type="CDD" id="cd22749">
    <property type="entry name" value="Otubain_C65"/>
    <property type="match status" value="1"/>
</dbReference>
<dbReference type="AlphaFoldDB" id="A0A0E0LZP3"/>
<feature type="domain" description="OTU" evidence="2">
    <location>
        <begin position="61"/>
        <end position="314"/>
    </location>
</feature>
<dbReference type="SUPFAM" id="SSF54001">
    <property type="entry name" value="Cysteine proteinases"/>
    <property type="match status" value="1"/>
</dbReference>
<protein>
    <recommendedName>
        <fullName evidence="2">OTU domain-containing protein</fullName>
    </recommendedName>
</protein>
<dbReference type="PANTHER" id="PTHR12931:SF37">
    <property type="entry name" value="OS02G0517600 PROTEIN"/>
    <property type="match status" value="1"/>
</dbReference>
<evidence type="ECO:0000256" key="1">
    <source>
        <dbReference type="SAM" id="MobiDB-lite"/>
    </source>
</evidence>
<feature type="compositionally biased region" description="Polar residues" evidence="1">
    <location>
        <begin position="336"/>
        <end position="356"/>
    </location>
</feature>
<dbReference type="GO" id="GO:0071108">
    <property type="term" value="P:protein K48-linked deubiquitination"/>
    <property type="evidence" value="ECO:0007669"/>
    <property type="project" value="TreeGrafter"/>
</dbReference>
<dbReference type="InterPro" id="IPR003323">
    <property type="entry name" value="OTU_dom"/>
</dbReference>